<protein>
    <submittedName>
        <fullName evidence="3">FAD-dependent oxidoreductase</fullName>
    </submittedName>
</protein>
<organism evidence="3 4">
    <name type="scientific">Winogradskyella luteola</name>
    <dbReference type="NCBI Taxonomy" id="2828330"/>
    <lineage>
        <taxon>Bacteria</taxon>
        <taxon>Pseudomonadati</taxon>
        <taxon>Bacteroidota</taxon>
        <taxon>Flavobacteriia</taxon>
        <taxon>Flavobacteriales</taxon>
        <taxon>Flavobacteriaceae</taxon>
        <taxon>Winogradskyella</taxon>
    </lineage>
</organism>
<accession>A0A9X1JNQ5</accession>
<name>A0A9X1JNQ5_9FLAO</name>
<sequence length="348" mass="39953">MKEVDYIIVGCGLASITFCEQLITNHKTFVVFDDSSQKSSIVAAGLYNPVILKRFSEVWKAKEQLNIALPVYKKIESDLNIKIDYKLQLLRRFTSIEEQNLWFNATDKPKLEPYLSTQIIKNENICIDAPFGYGEVLHAGRLDTKTLITAYKNFLRQNDSLEEQQLRYEKLKIKATSIQYEDIKGKHIVFAEGFGVIKNPYFNHIPLNGTKGEVLTIKAPDLLIDFGIKSSVFIIPIDNDTYYVGATYNWKDKTHLPTEEGKSELITKLKTFVKCDFEVVNHVAGIRPTVKDRRPLIGRHHKHQNLYVLNGLGTRGVMIAPYVAEKLFDFIENDVPLDHEIDIRRFLV</sequence>
<dbReference type="InterPro" id="IPR006076">
    <property type="entry name" value="FAD-dep_OxRdtase"/>
</dbReference>
<evidence type="ECO:0000313" key="3">
    <source>
        <dbReference type="EMBL" id="MBV7269860.1"/>
    </source>
</evidence>
<dbReference type="AlphaFoldDB" id="A0A9X1JNQ5"/>
<dbReference type="GO" id="GO:0005737">
    <property type="term" value="C:cytoplasm"/>
    <property type="evidence" value="ECO:0007669"/>
    <property type="project" value="TreeGrafter"/>
</dbReference>
<dbReference type="GO" id="GO:0016491">
    <property type="term" value="F:oxidoreductase activity"/>
    <property type="evidence" value="ECO:0007669"/>
    <property type="project" value="UniProtKB-KW"/>
</dbReference>
<evidence type="ECO:0000259" key="2">
    <source>
        <dbReference type="Pfam" id="PF01266"/>
    </source>
</evidence>
<gene>
    <name evidence="3" type="ORF">KCG49_11740</name>
</gene>
<evidence type="ECO:0000256" key="1">
    <source>
        <dbReference type="ARBA" id="ARBA00023002"/>
    </source>
</evidence>
<comment type="caution">
    <text evidence="3">The sequence shown here is derived from an EMBL/GenBank/DDBJ whole genome shotgun (WGS) entry which is preliminary data.</text>
</comment>
<feature type="domain" description="FAD dependent oxidoreductase" evidence="2">
    <location>
        <begin position="5"/>
        <end position="327"/>
    </location>
</feature>
<dbReference type="PANTHER" id="PTHR13847:SF289">
    <property type="entry name" value="GLYCINE OXIDASE"/>
    <property type="match status" value="1"/>
</dbReference>
<dbReference type="EMBL" id="JAGSPD010000009">
    <property type="protein sequence ID" value="MBV7269860.1"/>
    <property type="molecule type" value="Genomic_DNA"/>
</dbReference>
<dbReference type="Pfam" id="PF01266">
    <property type="entry name" value="DAO"/>
    <property type="match status" value="1"/>
</dbReference>
<keyword evidence="4" id="KW-1185">Reference proteome</keyword>
<evidence type="ECO:0000313" key="4">
    <source>
        <dbReference type="Proteomes" id="UP001138894"/>
    </source>
</evidence>
<proteinExistence type="predicted"/>
<keyword evidence="1" id="KW-0560">Oxidoreductase</keyword>
<dbReference type="Proteomes" id="UP001138894">
    <property type="component" value="Unassembled WGS sequence"/>
</dbReference>
<dbReference type="RefSeq" id="WP_218546729.1">
    <property type="nucleotide sequence ID" value="NZ_JAGSPD010000009.1"/>
</dbReference>
<dbReference type="PANTHER" id="PTHR13847">
    <property type="entry name" value="SARCOSINE DEHYDROGENASE-RELATED"/>
    <property type="match status" value="1"/>
</dbReference>
<reference evidence="3" key="1">
    <citation type="submission" date="2021-04" db="EMBL/GenBank/DDBJ databases">
        <authorList>
            <person name="Pira H."/>
            <person name="Risdian C."/>
            <person name="Wink J."/>
        </authorList>
    </citation>
    <scope>NUCLEOTIDE SEQUENCE</scope>
    <source>
        <strain evidence="3">WHY3</strain>
    </source>
</reference>